<comment type="caution">
    <text evidence="2">The sequence shown here is derived from an EMBL/GenBank/DDBJ whole genome shotgun (WGS) entry which is preliminary data.</text>
</comment>
<dbReference type="EMBL" id="JAVRIA010000001">
    <property type="protein sequence ID" value="MDT0557458.1"/>
    <property type="molecule type" value="Genomic_DNA"/>
</dbReference>
<dbReference type="SUPFAM" id="SSF52218">
    <property type="entry name" value="Flavoproteins"/>
    <property type="match status" value="1"/>
</dbReference>
<dbReference type="EC" id="1.-.-.-" evidence="2"/>
<dbReference type="InterPro" id="IPR005025">
    <property type="entry name" value="FMN_Rdtase-like_dom"/>
</dbReference>
<evidence type="ECO:0000313" key="3">
    <source>
        <dbReference type="Proteomes" id="UP001259492"/>
    </source>
</evidence>
<keyword evidence="2" id="KW-0560">Oxidoreductase</keyword>
<feature type="domain" description="NADPH-dependent FMN reductase-like" evidence="1">
    <location>
        <begin position="3"/>
        <end position="141"/>
    </location>
</feature>
<dbReference type="InterPro" id="IPR029039">
    <property type="entry name" value="Flavoprotein-like_sf"/>
</dbReference>
<sequence>MKKIIAFAGSNSSASINKQLAVYASGLVDNASVEVLDLNDFELPLYGIDYELSHGIPDNAQKFLNEIKHSDGIVLSLAEHNGAYATVFKNLFDWMSRIDNKLWSDKPMLLMATSPGGRGGVTVLDIAKGRFPFMGGNIVGSFSLPSFGDNFSNGEIINQELKNLLLEEINLFDNALY</sequence>
<dbReference type="GO" id="GO:0016491">
    <property type="term" value="F:oxidoreductase activity"/>
    <property type="evidence" value="ECO:0007669"/>
    <property type="project" value="UniProtKB-KW"/>
</dbReference>
<dbReference type="Gene3D" id="3.40.50.360">
    <property type="match status" value="1"/>
</dbReference>
<keyword evidence="3" id="KW-1185">Reference proteome</keyword>
<evidence type="ECO:0000259" key="1">
    <source>
        <dbReference type="Pfam" id="PF03358"/>
    </source>
</evidence>
<dbReference type="RefSeq" id="WP_311426225.1">
    <property type="nucleotide sequence ID" value="NZ_JAVRIA010000001.1"/>
</dbReference>
<dbReference type="Proteomes" id="UP001259492">
    <property type="component" value="Unassembled WGS sequence"/>
</dbReference>
<name>A0ABU2YK91_9FLAO</name>
<reference evidence="2 3" key="1">
    <citation type="submission" date="2023-09" db="EMBL/GenBank/DDBJ databases">
        <authorList>
            <person name="Rey-Velasco X."/>
        </authorList>
    </citation>
    <scope>NUCLEOTIDE SEQUENCE [LARGE SCALE GENOMIC DNA]</scope>
    <source>
        <strain evidence="2 3">W332</strain>
    </source>
</reference>
<dbReference type="InterPro" id="IPR050712">
    <property type="entry name" value="NAD(P)H-dep_reductase"/>
</dbReference>
<dbReference type="Pfam" id="PF03358">
    <property type="entry name" value="FMN_red"/>
    <property type="match status" value="1"/>
</dbReference>
<organism evidence="2 3">
    <name type="scientific">Microcosmobacter mediterraneus</name>
    <dbReference type="NCBI Taxonomy" id="3075607"/>
    <lineage>
        <taxon>Bacteria</taxon>
        <taxon>Pseudomonadati</taxon>
        <taxon>Bacteroidota</taxon>
        <taxon>Flavobacteriia</taxon>
        <taxon>Flavobacteriales</taxon>
        <taxon>Flavobacteriaceae</taxon>
        <taxon>Microcosmobacter</taxon>
    </lineage>
</organism>
<dbReference type="PANTHER" id="PTHR30543:SF21">
    <property type="entry name" value="NAD(P)H-DEPENDENT FMN REDUCTASE LOT6"/>
    <property type="match status" value="1"/>
</dbReference>
<proteinExistence type="predicted"/>
<gene>
    <name evidence="2" type="ORF">RM697_02285</name>
</gene>
<evidence type="ECO:0000313" key="2">
    <source>
        <dbReference type="EMBL" id="MDT0557458.1"/>
    </source>
</evidence>
<accession>A0ABU2YK91</accession>
<protein>
    <submittedName>
        <fullName evidence="2">NADPH-dependent FMN reductase</fullName>
        <ecNumber evidence="2">1.-.-.-</ecNumber>
    </submittedName>
</protein>
<dbReference type="PANTHER" id="PTHR30543">
    <property type="entry name" value="CHROMATE REDUCTASE"/>
    <property type="match status" value="1"/>
</dbReference>